<dbReference type="GO" id="GO:0003906">
    <property type="term" value="F:DNA-(apurinic or apyrimidinic site) endonuclease activity"/>
    <property type="evidence" value="ECO:0007669"/>
    <property type="project" value="TreeGrafter"/>
</dbReference>
<dbReference type="Gene3D" id="3.20.20.150">
    <property type="entry name" value="Divalent-metal-dependent TIM barrel enzymes"/>
    <property type="match status" value="1"/>
</dbReference>
<dbReference type="GO" id="GO:0008081">
    <property type="term" value="F:phosphoric diester hydrolase activity"/>
    <property type="evidence" value="ECO:0007669"/>
    <property type="project" value="TreeGrafter"/>
</dbReference>
<comment type="similarity">
    <text evidence="2">Belongs to the AP endonuclease 2 family.</text>
</comment>
<dbReference type="GO" id="GO:0008270">
    <property type="term" value="F:zinc ion binding"/>
    <property type="evidence" value="ECO:0007669"/>
    <property type="project" value="InterPro"/>
</dbReference>
<dbReference type="InterPro" id="IPR036237">
    <property type="entry name" value="Xyl_isomerase-like_sf"/>
</dbReference>
<proteinExistence type="inferred from homology"/>
<evidence type="ECO:0000259" key="8">
    <source>
        <dbReference type="Pfam" id="PF01261"/>
    </source>
</evidence>
<dbReference type="InterPro" id="IPR001719">
    <property type="entry name" value="AP_endonuc_2"/>
</dbReference>
<keyword evidence="5" id="KW-0378">Hydrolase</keyword>
<protein>
    <recommendedName>
        <fullName evidence="8">Xylose isomerase-like TIM barrel domain-containing protein</fullName>
    </recommendedName>
</protein>
<dbReference type="PANTHER" id="PTHR21445">
    <property type="entry name" value="ENDONUCLEASE IV ENDODEOXYRIBONUCLEASE IV"/>
    <property type="match status" value="1"/>
</dbReference>
<feature type="domain" description="Xylose isomerase-like TIM barrel" evidence="8">
    <location>
        <begin position="3"/>
        <end position="153"/>
    </location>
</feature>
<evidence type="ECO:0000256" key="6">
    <source>
        <dbReference type="ARBA" id="ARBA00022833"/>
    </source>
</evidence>
<dbReference type="NCBIfam" id="TIGR00587">
    <property type="entry name" value="nfo"/>
    <property type="match status" value="1"/>
</dbReference>
<dbReference type="PROSITE" id="PS51432">
    <property type="entry name" value="AP_NUCLEASE_F2_4"/>
    <property type="match status" value="1"/>
</dbReference>
<keyword evidence="4" id="KW-0227">DNA damage</keyword>
<dbReference type="AlphaFoldDB" id="X0WRD0"/>
<reference evidence="9" key="1">
    <citation type="journal article" date="2014" name="Front. Microbiol.">
        <title>High frequency of phylogenetically diverse reductive dehalogenase-homologous genes in deep subseafloor sedimentary metagenomes.</title>
        <authorList>
            <person name="Kawai M."/>
            <person name="Futagami T."/>
            <person name="Toyoda A."/>
            <person name="Takaki Y."/>
            <person name="Nishi S."/>
            <person name="Hori S."/>
            <person name="Arai W."/>
            <person name="Tsubouchi T."/>
            <person name="Morono Y."/>
            <person name="Uchiyama I."/>
            <person name="Ito T."/>
            <person name="Fujiyama A."/>
            <person name="Inagaki F."/>
            <person name="Takami H."/>
        </authorList>
    </citation>
    <scope>NUCLEOTIDE SEQUENCE</scope>
    <source>
        <strain evidence="9">Expedition CK06-06</strain>
    </source>
</reference>
<keyword evidence="3" id="KW-0479">Metal-binding</keyword>
<comment type="cofactor">
    <cofactor evidence="1">
        <name>Zn(2+)</name>
        <dbReference type="ChEBI" id="CHEBI:29105"/>
    </cofactor>
</comment>
<dbReference type="InterPro" id="IPR013022">
    <property type="entry name" value="Xyl_isomerase-like_TIM-brl"/>
</dbReference>
<accession>X0WRD0</accession>
<feature type="non-terminal residue" evidence="9">
    <location>
        <position position="1"/>
    </location>
</feature>
<dbReference type="Pfam" id="PF01261">
    <property type="entry name" value="AP_endonuc_2"/>
    <property type="match status" value="1"/>
</dbReference>
<dbReference type="InterPro" id="IPR018246">
    <property type="entry name" value="AP_endonuc_F2_Zn_BS"/>
</dbReference>
<evidence type="ECO:0000313" key="9">
    <source>
        <dbReference type="EMBL" id="GAG27083.1"/>
    </source>
</evidence>
<organism evidence="9">
    <name type="scientific">marine sediment metagenome</name>
    <dbReference type="NCBI Taxonomy" id="412755"/>
    <lineage>
        <taxon>unclassified sequences</taxon>
        <taxon>metagenomes</taxon>
        <taxon>ecological metagenomes</taxon>
    </lineage>
</organism>
<dbReference type="PROSITE" id="PS00731">
    <property type="entry name" value="AP_NUCLEASE_F2_3"/>
    <property type="match status" value="1"/>
</dbReference>
<keyword evidence="7" id="KW-0234">DNA repair</keyword>
<evidence type="ECO:0000256" key="5">
    <source>
        <dbReference type="ARBA" id="ARBA00022801"/>
    </source>
</evidence>
<evidence type="ECO:0000256" key="7">
    <source>
        <dbReference type="ARBA" id="ARBA00023204"/>
    </source>
</evidence>
<dbReference type="GO" id="GO:0003677">
    <property type="term" value="F:DNA binding"/>
    <property type="evidence" value="ECO:0007669"/>
    <property type="project" value="InterPro"/>
</dbReference>
<dbReference type="PROSITE" id="PS00730">
    <property type="entry name" value="AP_NUCLEASE_F2_2"/>
    <property type="match status" value="1"/>
</dbReference>
<name>X0WRD0_9ZZZZ</name>
<evidence type="ECO:0000256" key="1">
    <source>
        <dbReference type="ARBA" id="ARBA00001947"/>
    </source>
</evidence>
<evidence type="ECO:0000256" key="4">
    <source>
        <dbReference type="ARBA" id="ARBA00022763"/>
    </source>
</evidence>
<dbReference type="EMBL" id="BARS01036242">
    <property type="protein sequence ID" value="GAG27083.1"/>
    <property type="molecule type" value="Genomic_DNA"/>
</dbReference>
<dbReference type="SMART" id="SM00518">
    <property type="entry name" value="AP2Ec"/>
    <property type="match status" value="1"/>
</dbReference>
<dbReference type="SUPFAM" id="SSF51658">
    <property type="entry name" value="Xylose isomerase-like"/>
    <property type="match status" value="1"/>
</dbReference>
<gene>
    <name evidence="9" type="ORF">S01H1_55735</name>
</gene>
<keyword evidence="6" id="KW-0862">Zinc</keyword>
<sequence>GAGEDKGLERIAQGINTIFDRSPNITCRLLLEATAGQGSSLGHTFEQLARISDSVERQERIGVCFDTCHVFAAGYDIRGKKAYQGTMQSLDRIVGIDRLCVIHLNDAKKGLAARVDRHEHIGEGKIGIDAFGFIMNDSRLKTVPKILETPKKKGSIDYDRINLNRLRALVSG</sequence>
<dbReference type="PANTHER" id="PTHR21445:SF0">
    <property type="entry name" value="APURINIC-APYRIMIDINIC ENDONUCLEASE"/>
    <property type="match status" value="1"/>
</dbReference>
<comment type="caution">
    <text evidence="9">The sequence shown here is derived from an EMBL/GenBank/DDBJ whole genome shotgun (WGS) entry which is preliminary data.</text>
</comment>
<evidence type="ECO:0000256" key="2">
    <source>
        <dbReference type="ARBA" id="ARBA00005340"/>
    </source>
</evidence>
<evidence type="ECO:0000256" key="3">
    <source>
        <dbReference type="ARBA" id="ARBA00022723"/>
    </source>
</evidence>
<dbReference type="GO" id="GO:0006284">
    <property type="term" value="P:base-excision repair"/>
    <property type="evidence" value="ECO:0007669"/>
    <property type="project" value="TreeGrafter"/>
</dbReference>